<protein>
    <submittedName>
        <fullName evidence="2">CLUMA_CG016583, isoform A</fullName>
    </submittedName>
</protein>
<sequence>MSRHSLQDQTNIPLIVTTNDAGTARSSTGTSFDSGSYKAKSSRSYVRSQKLNSEHRNKSVPYNLQVLLKLKVDNREFSVVCCFNKA</sequence>
<dbReference type="AlphaFoldDB" id="A0A1J1ISN9"/>
<reference evidence="2 3" key="1">
    <citation type="submission" date="2015-04" db="EMBL/GenBank/DDBJ databases">
        <authorList>
            <person name="Syromyatnikov M.Y."/>
            <person name="Popov V.N."/>
        </authorList>
    </citation>
    <scope>NUCLEOTIDE SEQUENCE [LARGE SCALE GENOMIC DNA]</scope>
</reference>
<dbReference type="STRING" id="568069.A0A1J1ISN9"/>
<gene>
    <name evidence="2" type="ORF">CLUMA_CG016583</name>
</gene>
<proteinExistence type="predicted"/>
<feature type="region of interest" description="Disordered" evidence="1">
    <location>
        <begin position="1"/>
        <end position="38"/>
    </location>
</feature>
<accession>A0A1J1ISN9</accession>
<evidence type="ECO:0000313" key="2">
    <source>
        <dbReference type="EMBL" id="CRL03251.1"/>
    </source>
</evidence>
<evidence type="ECO:0000256" key="1">
    <source>
        <dbReference type="SAM" id="MobiDB-lite"/>
    </source>
</evidence>
<keyword evidence="3" id="KW-1185">Reference proteome</keyword>
<evidence type="ECO:0000313" key="3">
    <source>
        <dbReference type="Proteomes" id="UP000183832"/>
    </source>
</evidence>
<name>A0A1J1ISN9_9DIPT</name>
<organism evidence="2 3">
    <name type="scientific">Clunio marinus</name>
    <dbReference type="NCBI Taxonomy" id="568069"/>
    <lineage>
        <taxon>Eukaryota</taxon>
        <taxon>Metazoa</taxon>
        <taxon>Ecdysozoa</taxon>
        <taxon>Arthropoda</taxon>
        <taxon>Hexapoda</taxon>
        <taxon>Insecta</taxon>
        <taxon>Pterygota</taxon>
        <taxon>Neoptera</taxon>
        <taxon>Endopterygota</taxon>
        <taxon>Diptera</taxon>
        <taxon>Nematocera</taxon>
        <taxon>Chironomoidea</taxon>
        <taxon>Chironomidae</taxon>
        <taxon>Clunio</taxon>
    </lineage>
</organism>
<dbReference type="Proteomes" id="UP000183832">
    <property type="component" value="Unassembled WGS sequence"/>
</dbReference>
<feature type="compositionally biased region" description="Polar residues" evidence="1">
    <location>
        <begin position="7"/>
        <end position="34"/>
    </location>
</feature>
<dbReference type="EMBL" id="CVRI01000059">
    <property type="protein sequence ID" value="CRL03251.1"/>
    <property type="molecule type" value="Genomic_DNA"/>
</dbReference>